<dbReference type="AlphaFoldDB" id="A0A1M7KX52"/>
<dbReference type="EMBL" id="FRCZ01000001">
    <property type="protein sequence ID" value="SHM70146.1"/>
    <property type="molecule type" value="Genomic_DNA"/>
</dbReference>
<organism evidence="1 2">
    <name type="scientific">Gracilibacillus kekensis</name>
    <dbReference type="NCBI Taxonomy" id="1027249"/>
    <lineage>
        <taxon>Bacteria</taxon>
        <taxon>Bacillati</taxon>
        <taxon>Bacillota</taxon>
        <taxon>Bacilli</taxon>
        <taxon>Bacillales</taxon>
        <taxon>Bacillaceae</taxon>
        <taxon>Gracilibacillus</taxon>
    </lineage>
</organism>
<proteinExistence type="predicted"/>
<accession>A0A1M7KX52</accession>
<protein>
    <recommendedName>
        <fullName evidence="3">Permuted papain-like amidase enzyme, YaeF/YiiX, C92 family</fullName>
    </recommendedName>
</protein>
<dbReference type="RefSeq" id="WP_084543351.1">
    <property type="nucleotide sequence ID" value="NZ_FRCZ01000001.1"/>
</dbReference>
<reference evidence="1 2" key="1">
    <citation type="submission" date="2016-11" db="EMBL/GenBank/DDBJ databases">
        <authorList>
            <person name="Jaros S."/>
            <person name="Januszkiewicz K."/>
            <person name="Wedrychowicz H."/>
        </authorList>
    </citation>
    <scope>NUCLEOTIDE SEQUENCE [LARGE SCALE GENOMIC DNA]</scope>
    <source>
        <strain evidence="1 2">CGMCC 1.10681</strain>
    </source>
</reference>
<dbReference type="InterPro" id="IPR038765">
    <property type="entry name" value="Papain-like_cys_pep_sf"/>
</dbReference>
<keyword evidence="2" id="KW-1185">Reference proteome</keyword>
<sequence length="249" mass="29397">MKNYFSMWKNQNIIYMKPNVELIYYKVYENNRLVTSNSGSEGSYIALRQPNPSTTIVIEYYHDNALEREQYSLRNYYANRKRDFQAGDILVASDNVKSELTGYMGHTALVINESELIESPGSEPAIVKEPIQQFMDKHPVHAQFRSVNDDIGKNAARYATDYFEKYQYNLKEGLSKPSFSFNLSQSLDDPWDKIYCSKLIWICYHFGANYTFENDHLWFSPEDLYHQLIENKDFEMIYQHEDVKFLIDL</sequence>
<evidence type="ECO:0000313" key="2">
    <source>
        <dbReference type="Proteomes" id="UP000184184"/>
    </source>
</evidence>
<dbReference type="Gene3D" id="3.90.1720.10">
    <property type="entry name" value="endopeptidase domain like (from Nostoc punctiforme)"/>
    <property type="match status" value="1"/>
</dbReference>
<name>A0A1M7KX52_9BACI</name>
<gene>
    <name evidence="1" type="ORF">SAMN05216179_0871</name>
</gene>
<evidence type="ECO:0000313" key="1">
    <source>
        <dbReference type="EMBL" id="SHM70146.1"/>
    </source>
</evidence>
<dbReference type="Proteomes" id="UP000184184">
    <property type="component" value="Unassembled WGS sequence"/>
</dbReference>
<dbReference type="OrthoDB" id="2080087at2"/>
<evidence type="ECO:0008006" key="3">
    <source>
        <dbReference type="Google" id="ProtNLM"/>
    </source>
</evidence>
<dbReference type="SUPFAM" id="SSF54001">
    <property type="entry name" value="Cysteine proteinases"/>
    <property type="match status" value="1"/>
</dbReference>